<feature type="site" description="Important for catalytic activity" evidence="11">
    <location>
        <position position="994"/>
    </location>
</feature>
<dbReference type="SUPFAM" id="SSF52922">
    <property type="entry name" value="TK C-terminal domain-like"/>
    <property type="match status" value="1"/>
</dbReference>
<feature type="site" description="Important for catalytic activity" evidence="11">
    <location>
        <position position="24"/>
    </location>
</feature>
<feature type="binding site" evidence="12">
    <location>
        <position position="692"/>
    </location>
    <ligand>
        <name>[4Fe-4S] cluster</name>
        <dbReference type="ChEBI" id="CHEBI:49883"/>
        <label>2</label>
    </ligand>
</feature>
<dbReference type="SUPFAM" id="SSF54862">
    <property type="entry name" value="4Fe-4S ferredoxins"/>
    <property type="match status" value="1"/>
</dbReference>
<feature type="binding site" evidence="12">
    <location>
        <position position="738"/>
    </location>
    <ligand>
        <name>[4Fe-4S] cluster</name>
        <dbReference type="ChEBI" id="CHEBI:49883"/>
        <label>2</label>
    </ligand>
</feature>
<feature type="binding site" evidence="12">
    <location>
        <position position="832"/>
    </location>
    <ligand>
        <name>[4Fe-4S] cluster</name>
        <dbReference type="ChEBI" id="CHEBI:49883"/>
        <label>3</label>
    </ligand>
</feature>
<evidence type="ECO:0000256" key="6">
    <source>
        <dbReference type="ARBA" id="ARBA00023002"/>
    </source>
</evidence>
<comment type="similarity">
    <text evidence="1 9">Belongs to the pyruvate:ferredoxin/flavodoxin oxidoreductase family.</text>
</comment>
<name>A0A1M4W8N9_9THEO</name>
<feature type="binding site" evidence="12">
    <location>
        <position position="804"/>
    </location>
    <ligand>
        <name>[4Fe-4S] cluster</name>
        <dbReference type="ChEBI" id="CHEBI:49883"/>
        <label>3</label>
    </ligand>
</feature>
<feature type="domain" description="4Fe-4S ferredoxin-type" evidence="13">
    <location>
        <begin position="673"/>
        <end position="702"/>
    </location>
</feature>
<evidence type="ECO:0000313" key="14">
    <source>
        <dbReference type="EMBL" id="SHE77586.1"/>
    </source>
</evidence>
<dbReference type="CDD" id="cd03377">
    <property type="entry name" value="TPP_PFOR_PNO"/>
    <property type="match status" value="1"/>
</dbReference>
<dbReference type="GO" id="GO:0030976">
    <property type="term" value="F:thiamine pyrophosphate binding"/>
    <property type="evidence" value="ECO:0007669"/>
    <property type="project" value="InterPro"/>
</dbReference>
<reference evidence="14 15" key="1">
    <citation type="submission" date="2016-11" db="EMBL/GenBank/DDBJ databases">
        <authorList>
            <person name="Jaros S."/>
            <person name="Januszkiewicz K."/>
            <person name="Wedrychowicz H."/>
        </authorList>
    </citation>
    <scope>NUCLEOTIDE SEQUENCE [LARGE SCALE GENOMIC DNA]</scope>
    <source>
        <strain evidence="14 15">DSM 17918</strain>
    </source>
</reference>
<dbReference type="Gene3D" id="3.30.70.20">
    <property type="match status" value="1"/>
</dbReference>
<dbReference type="Pfam" id="PF17147">
    <property type="entry name" value="PFOR_II"/>
    <property type="match status" value="1"/>
</dbReference>
<keyword evidence="15" id="KW-1185">Reference proteome</keyword>
<dbReference type="InterPro" id="IPR050722">
    <property type="entry name" value="Pyruvate:ferred/Flavod_OxRd"/>
</dbReference>
<dbReference type="PROSITE" id="PS00198">
    <property type="entry name" value="4FE4S_FER_1"/>
    <property type="match status" value="1"/>
</dbReference>
<feature type="binding site" evidence="10">
    <location>
        <begin position="989"/>
        <end position="994"/>
    </location>
    <ligand>
        <name>thiamine diphosphate</name>
        <dbReference type="ChEBI" id="CHEBI:58937"/>
    </ligand>
</feature>
<evidence type="ECO:0000256" key="2">
    <source>
        <dbReference type="ARBA" id="ARBA00022448"/>
    </source>
</evidence>
<dbReference type="Pfam" id="PF12838">
    <property type="entry name" value="Fer4_7"/>
    <property type="match status" value="1"/>
</dbReference>
<dbReference type="FunFam" id="3.40.50.970:FF:000041">
    <property type="entry name" value="Pyruvate:ferredoxin (Flavodoxin) oxidoreductase"/>
    <property type="match status" value="1"/>
</dbReference>
<dbReference type="InterPro" id="IPR002880">
    <property type="entry name" value="Pyrv_Fd/Flavodoxin_OxRdtase_N"/>
</dbReference>
<organism evidence="14 15">
    <name type="scientific">Caldanaerobius fijiensis DSM 17918</name>
    <dbReference type="NCBI Taxonomy" id="1121256"/>
    <lineage>
        <taxon>Bacteria</taxon>
        <taxon>Bacillati</taxon>
        <taxon>Bacillota</taxon>
        <taxon>Clostridia</taxon>
        <taxon>Thermoanaerobacterales</taxon>
        <taxon>Thermoanaerobacteraceae</taxon>
        <taxon>Caldanaerobius</taxon>
    </lineage>
</organism>
<dbReference type="PROSITE" id="PS51379">
    <property type="entry name" value="4FE4S_FER_2"/>
    <property type="match status" value="2"/>
</dbReference>
<feature type="site" description="Important for catalytic activity" evidence="11">
    <location>
        <position position="107"/>
    </location>
</feature>
<dbReference type="Gene3D" id="3.40.920.10">
    <property type="entry name" value="Pyruvate-ferredoxin oxidoreductase, PFOR, domain III"/>
    <property type="match status" value="1"/>
</dbReference>
<gene>
    <name evidence="14" type="ORF">SAMN02746089_00792</name>
</gene>
<feature type="binding site" evidence="12">
    <location>
        <position position="748"/>
    </location>
    <ligand>
        <name>[4Fe-4S] cluster</name>
        <dbReference type="ChEBI" id="CHEBI:49883"/>
        <label>1</label>
    </ligand>
</feature>
<evidence type="ECO:0000256" key="8">
    <source>
        <dbReference type="ARBA" id="ARBA00023014"/>
    </source>
</evidence>
<dbReference type="GO" id="GO:0005506">
    <property type="term" value="F:iron ion binding"/>
    <property type="evidence" value="ECO:0007669"/>
    <property type="project" value="InterPro"/>
</dbReference>
<dbReference type="GO" id="GO:0051539">
    <property type="term" value="F:4 iron, 4 sulfur cluster binding"/>
    <property type="evidence" value="ECO:0007669"/>
    <property type="project" value="UniProtKB-KW"/>
</dbReference>
<dbReference type="SUPFAM" id="SSF52518">
    <property type="entry name" value="Thiamin diphosphate-binding fold (THDP-binding)"/>
    <property type="match status" value="2"/>
</dbReference>
<dbReference type="Pfam" id="PF01558">
    <property type="entry name" value="POR"/>
    <property type="match status" value="1"/>
</dbReference>
<dbReference type="PANTHER" id="PTHR32154">
    <property type="entry name" value="PYRUVATE-FLAVODOXIN OXIDOREDUCTASE-RELATED"/>
    <property type="match status" value="1"/>
</dbReference>
<feature type="binding site" evidence="12">
    <location>
        <position position="682"/>
    </location>
    <ligand>
        <name>[4Fe-4S] cluster</name>
        <dbReference type="ChEBI" id="CHEBI:49883"/>
        <label>1</label>
    </ligand>
</feature>
<evidence type="ECO:0000256" key="4">
    <source>
        <dbReference type="ARBA" id="ARBA00022723"/>
    </source>
</evidence>
<dbReference type="InterPro" id="IPR002869">
    <property type="entry name" value="Pyrv_flavodox_OxRed_cen"/>
</dbReference>
<feature type="binding site" evidence="10">
    <location>
        <position position="24"/>
    </location>
    <ligand>
        <name>pyruvate</name>
        <dbReference type="ChEBI" id="CHEBI:15361"/>
    </ligand>
</feature>
<dbReference type="InterPro" id="IPR017900">
    <property type="entry name" value="4Fe4S_Fe_S_CS"/>
</dbReference>
<keyword evidence="5 9" id="KW-0249">Electron transport</keyword>
<dbReference type="GO" id="GO:0022900">
    <property type="term" value="P:electron transport chain"/>
    <property type="evidence" value="ECO:0007669"/>
    <property type="project" value="InterPro"/>
</dbReference>
<feature type="site" description="Important for catalytic activity" evidence="11">
    <location>
        <position position="57"/>
    </location>
</feature>
<feature type="binding site" evidence="10">
    <location>
        <position position="107"/>
    </location>
    <ligand>
        <name>pyruvate</name>
        <dbReference type="ChEBI" id="CHEBI:15361"/>
    </ligand>
</feature>
<evidence type="ECO:0000256" key="11">
    <source>
        <dbReference type="PIRSR" id="PIRSR000159-2"/>
    </source>
</evidence>
<dbReference type="Gene3D" id="3.40.50.920">
    <property type="match status" value="1"/>
</dbReference>
<feature type="binding site" evidence="12">
    <location>
        <position position="744"/>
    </location>
    <ligand>
        <name>[4Fe-4S] cluster</name>
        <dbReference type="ChEBI" id="CHEBI:49883"/>
        <label>2</label>
    </ligand>
</feature>
<feature type="binding site" evidence="12">
    <location>
        <position position="688"/>
    </location>
    <ligand>
        <name>[4Fe-4S] cluster</name>
        <dbReference type="ChEBI" id="CHEBI:49883"/>
        <label>1</label>
    </ligand>
</feature>
<dbReference type="Gene3D" id="3.40.50.970">
    <property type="match status" value="2"/>
</dbReference>
<feature type="binding site" evidence="12">
    <location>
        <position position="807"/>
    </location>
    <ligand>
        <name>[4Fe-4S] cluster</name>
        <dbReference type="ChEBI" id="CHEBI:49883"/>
        <label>3</label>
    </ligand>
</feature>
<dbReference type="PANTHER" id="PTHR32154:SF0">
    <property type="entry name" value="PYRUVATE-FLAVODOXIN OXIDOREDUCTASE-RELATED"/>
    <property type="match status" value="1"/>
</dbReference>
<feature type="domain" description="4Fe-4S ferredoxin-type" evidence="13">
    <location>
        <begin position="729"/>
        <end position="760"/>
    </location>
</feature>
<dbReference type="FunFam" id="3.40.50.920:FF:000007">
    <property type="entry name" value="Pyruvate:ferredoxin (Flavodoxin) oxidoreductase"/>
    <property type="match status" value="1"/>
</dbReference>
<dbReference type="FunFam" id="3.40.50.970:FF:000012">
    <property type="entry name" value="Pyruvate:ferredoxin (Flavodoxin) oxidoreductase"/>
    <property type="match status" value="1"/>
</dbReference>
<keyword evidence="14" id="KW-0670">Pyruvate</keyword>
<dbReference type="EMBL" id="FQVH01000005">
    <property type="protein sequence ID" value="SHE77586.1"/>
    <property type="molecule type" value="Genomic_DNA"/>
</dbReference>
<evidence type="ECO:0000259" key="13">
    <source>
        <dbReference type="PROSITE" id="PS51379"/>
    </source>
</evidence>
<dbReference type="STRING" id="1121256.SAMN02746089_00792"/>
<feature type="binding site" evidence="10">
    <location>
        <position position="809"/>
    </location>
    <ligand>
        <name>thiamine diphosphate</name>
        <dbReference type="ChEBI" id="CHEBI:58937"/>
    </ligand>
</feature>
<keyword evidence="8 12" id="KW-0411">Iron-sulfur</keyword>
<dbReference type="SUPFAM" id="SSF53323">
    <property type="entry name" value="Pyruvate-ferredoxin oxidoreductase, PFOR, domain III"/>
    <property type="match status" value="1"/>
</dbReference>
<dbReference type="Pfam" id="PF01855">
    <property type="entry name" value="POR_N"/>
    <property type="match status" value="1"/>
</dbReference>
<dbReference type="SMART" id="SM00890">
    <property type="entry name" value="EKR"/>
    <property type="match status" value="1"/>
</dbReference>
<dbReference type="InterPro" id="IPR011895">
    <property type="entry name" value="Pyrv_flavodox_OxRed"/>
</dbReference>
<dbReference type="FunFam" id="3.40.920.10:FF:000001">
    <property type="entry name" value="Pyruvate:ferredoxin (Flavodoxin) oxidoreductase"/>
    <property type="match status" value="1"/>
</dbReference>
<comment type="catalytic activity">
    <reaction evidence="9">
        <text>2 oxidized [2Fe-2S]-[ferredoxin] + pyruvate + CoA = 2 reduced [2Fe-2S]-[ferredoxin] + acetyl-CoA + CO2 + H(+)</text>
        <dbReference type="Rhea" id="RHEA:12765"/>
        <dbReference type="Rhea" id="RHEA-COMP:10000"/>
        <dbReference type="Rhea" id="RHEA-COMP:10001"/>
        <dbReference type="ChEBI" id="CHEBI:15361"/>
        <dbReference type="ChEBI" id="CHEBI:15378"/>
        <dbReference type="ChEBI" id="CHEBI:16526"/>
        <dbReference type="ChEBI" id="CHEBI:33737"/>
        <dbReference type="ChEBI" id="CHEBI:33738"/>
        <dbReference type="ChEBI" id="CHEBI:57287"/>
        <dbReference type="ChEBI" id="CHEBI:57288"/>
        <dbReference type="EC" id="1.2.7.1"/>
    </reaction>
</comment>
<protein>
    <recommendedName>
        <fullName evidence="9">Pyruvate:ferredoxin oxidoreductase</fullName>
        <ecNumber evidence="9">1.2.7.1</ecNumber>
    </recommendedName>
    <alternativeName>
        <fullName evidence="9">Pyruvate synthase</fullName>
    </alternativeName>
</protein>
<evidence type="ECO:0000256" key="9">
    <source>
        <dbReference type="PIRNR" id="PIRNR000159"/>
    </source>
</evidence>
<dbReference type="Proteomes" id="UP000184088">
    <property type="component" value="Unassembled WGS sequence"/>
</dbReference>
<dbReference type="GO" id="GO:0006979">
    <property type="term" value="P:response to oxidative stress"/>
    <property type="evidence" value="ECO:0007669"/>
    <property type="project" value="TreeGrafter"/>
</dbReference>
<feature type="binding site" evidence="10">
    <location>
        <begin position="960"/>
        <end position="963"/>
    </location>
    <ligand>
        <name>thiamine diphosphate</name>
        <dbReference type="ChEBI" id="CHEBI:58937"/>
    </ligand>
</feature>
<dbReference type="CDD" id="cd07034">
    <property type="entry name" value="TPP_PYR_PFOR_IOR-alpha_like"/>
    <property type="match status" value="1"/>
</dbReference>
<dbReference type="EC" id="1.2.7.1" evidence="9"/>
<evidence type="ECO:0000256" key="10">
    <source>
        <dbReference type="PIRSR" id="PIRSR000159-1"/>
    </source>
</evidence>
<keyword evidence="3 12" id="KW-0004">4Fe-4S</keyword>
<dbReference type="InterPro" id="IPR009014">
    <property type="entry name" value="Transketo_C/PFOR_II"/>
</dbReference>
<proteinExistence type="inferred from homology"/>
<keyword evidence="4 12" id="KW-0479">Metal-binding</keyword>
<keyword evidence="2 9" id="KW-0813">Transport</keyword>
<feature type="binding site" evidence="10">
    <location>
        <position position="832"/>
    </location>
    <ligand>
        <name>thiamine diphosphate</name>
        <dbReference type="ChEBI" id="CHEBI:58937"/>
    </ligand>
</feature>
<dbReference type="InterPro" id="IPR017896">
    <property type="entry name" value="4Fe4S_Fe-S-bd"/>
</dbReference>
<feature type="binding site" evidence="12">
    <location>
        <position position="741"/>
    </location>
    <ligand>
        <name>[4Fe-4S] cluster</name>
        <dbReference type="ChEBI" id="CHEBI:49883"/>
        <label>2</label>
    </ligand>
</feature>
<dbReference type="PIRSF" id="PIRSF000159">
    <property type="entry name" value="NifJ"/>
    <property type="match status" value="1"/>
</dbReference>
<dbReference type="Pfam" id="PF10371">
    <property type="entry name" value="EKR"/>
    <property type="match status" value="1"/>
</dbReference>
<evidence type="ECO:0000256" key="1">
    <source>
        <dbReference type="ARBA" id="ARBA00009032"/>
    </source>
</evidence>
<evidence type="ECO:0000256" key="12">
    <source>
        <dbReference type="PIRSR" id="PIRSR000159-50"/>
    </source>
</evidence>
<dbReference type="NCBIfam" id="TIGR02176">
    <property type="entry name" value="pyruv_ox_red"/>
    <property type="match status" value="1"/>
</dbReference>
<dbReference type="Gene3D" id="4.10.780.10">
    <property type="entry name" value="Pyruvate-flavodoxin oxidoreductase, EKR domain"/>
    <property type="match status" value="1"/>
</dbReference>
<dbReference type="Pfam" id="PF02775">
    <property type="entry name" value="TPP_enzyme_C"/>
    <property type="match status" value="1"/>
</dbReference>
<accession>A0A1M4W8N9</accession>
<feature type="binding site" evidence="10">
    <location>
        <position position="57"/>
    </location>
    <ligand>
        <name>thiamine diphosphate</name>
        <dbReference type="ChEBI" id="CHEBI:58937"/>
    </ligand>
</feature>
<feature type="binding site" evidence="12">
    <location>
        <position position="685"/>
    </location>
    <ligand>
        <name>[4Fe-4S] cluster</name>
        <dbReference type="ChEBI" id="CHEBI:49883"/>
        <label>1</label>
    </ligand>
</feature>
<dbReference type="InterPro" id="IPR019752">
    <property type="entry name" value="Pyrv/ketoisovalerate_OxRed_cat"/>
</dbReference>
<dbReference type="InterPro" id="IPR029061">
    <property type="entry name" value="THDP-binding"/>
</dbReference>
<dbReference type="FunFam" id="3.30.70.20:FF:000022">
    <property type="entry name" value="Pyruvate:ferredoxin (Flavodoxin) oxidoreductase"/>
    <property type="match status" value="1"/>
</dbReference>
<evidence type="ECO:0000313" key="15">
    <source>
        <dbReference type="Proteomes" id="UP000184088"/>
    </source>
</evidence>
<evidence type="ECO:0000256" key="7">
    <source>
        <dbReference type="ARBA" id="ARBA00023004"/>
    </source>
</evidence>
<sequence>MDGNEAAAHVAYAFTEVAAIYPITPSSPMAEHVDEWSAHGRKNIFGQRVKVVEMQSEAGAAGTVHGSLAAGALTTTFTASQGLLLMIPNMYKIAGELLPGVFHVSARAVASHALSIFGDHSDVMACRQTGFALLASGSVQEVMDLGGVAHLSAIKGRVPFLHFFDGFRTSHEVQKIEVIDYEDFAKLVDYDAIREFRKRALNPEHPVTRGTAQNPDIFFQNREASNRFYLAIPEIVENYMAEINKLTGREYHLFNYYGAPDADRVIVAMGSVCETIEETVDYLMSKGEKVGVLKVHLYRPFSVKHFLSAMPKTVKKIAVLDRTKEPGALGEPLYEDVCAAYYDVADKPVIVGGRYGLGSKDTTPGQIIAVYENLNAKEPKNHFTIGIVDDVTNTSLPYNDDIDTVPEGTVSCKFWGLGSDGTVGANKNSIKIIGDHTDMYAQGYFAYDSKKSGGVTISHLRFGKKPIRSTYLVKKADFVACHNPSYVHKYDMVSDLKDGGTFLLNCSWTPEELDSKLPASMKRYIARHNINFYIIDAVNIAKEIGLGGRINTIMQSAFFKLANIIPIDDAIKYMKEAIVDAYGKKGEKVINMNYEAVDRGVNSLVKVDVPASWADAQDEPQEEKPVPPFIKNILEPMNRQEGDKLPVSAFVGMEDGTFPQGTAKYEKRGIAVDVPEWIMDNCIQCNQCSYVCPHAAIRPFLLNEEEVKNAPESFVSKKAIGKGFEGLNFRIQVDILDCTGCGNCAQVCPAKEKALVMKPIETQSEQIANWEYAMSLSHKENPANVETVKGSQFEQPLLEFSGACAGCGETPYAKLVTQLFGDRMMIANATGCSSIWGGSAPSTPYTTNKDGHGPAWANSLFEDNAEYGFGMYLAVKQIRERLADIAREALEMNISDAVKDALKTWLDNMYDGKGSKKAALQLVSVLKDYVPEDEKAKALLHEIYDNREFLVKKSHWIFGGDGWAYDIGYGGLDHVLASGEDVNILVFDTEVYSNTGGQSSKATPTAAVAQFAASGKRIRKKDLGMMAMSYGYVYVAQVAMGANQNQLIKALVEAEAYPGPSLIIAYAPCINHGIRGGMGCSQLEEKRAVEAGYWHLYRYNPLLKKEGKNPFILDSKEPTASFRDFLMGEVRYSALTRTFPEIAEELFKKAEEDAKERYENYKRLAKGE</sequence>
<dbReference type="InterPro" id="IPR011766">
    <property type="entry name" value="TPP_enzyme_TPP-bd"/>
</dbReference>
<keyword evidence="7 12" id="KW-0408">Iron</keyword>
<dbReference type="InterPro" id="IPR037112">
    <property type="entry name" value="Pyrv-flavodox_OxR_EKR_sf"/>
</dbReference>
<dbReference type="InterPro" id="IPR033412">
    <property type="entry name" value="PFOR_II"/>
</dbReference>
<feature type="binding site" evidence="12">
    <location>
        <position position="1069"/>
    </location>
    <ligand>
        <name>[4Fe-4S] cluster</name>
        <dbReference type="ChEBI" id="CHEBI:49883"/>
        <label>3</label>
    </ligand>
</feature>
<evidence type="ECO:0000256" key="5">
    <source>
        <dbReference type="ARBA" id="ARBA00022982"/>
    </source>
</evidence>
<dbReference type="GO" id="GO:0019164">
    <property type="term" value="F:pyruvate synthase activity"/>
    <property type="evidence" value="ECO:0007669"/>
    <property type="project" value="UniProtKB-EC"/>
</dbReference>
<comment type="cofactor">
    <cofactor evidence="12">
        <name>[4Fe-4S] cluster</name>
        <dbReference type="ChEBI" id="CHEBI:49883"/>
    </cofactor>
    <text evidence="12">Binds 3 [4Fe-4S] clusters per subunit.</text>
</comment>
<dbReference type="AlphaFoldDB" id="A0A1M4W8N9"/>
<dbReference type="InterPro" id="IPR019456">
    <property type="entry name" value="Pyrv-flavodox_OxRtase_EKR"/>
</dbReference>
<evidence type="ECO:0000256" key="3">
    <source>
        <dbReference type="ARBA" id="ARBA00022485"/>
    </source>
</evidence>
<keyword evidence="6 9" id="KW-0560">Oxidoreductase</keyword>